<evidence type="ECO:0000256" key="1">
    <source>
        <dbReference type="ARBA" id="ARBA00010886"/>
    </source>
</evidence>
<protein>
    <recommendedName>
        <fullName evidence="2">non-specific serine/threonine protein kinase</fullName>
        <ecNumber evidence="2">2.7.11.1</ecNumber>
    </recommendedName>
</protein>
<comment type="similarity">
    <text evidence="1">Belongs to the protein kinase superfamily. NEK Ser/Thr protein kinase family. NIMA subfamily.</text>
</comment>
<sequence>MTAPLGDFKVDWDFQSFTKRGSGRSATAPRHISRLFNWTRGPGRADGEPKRPGTKFRHMFYTKLDVEDHAEWQFERPLGVGGYGAAALFRKRDASQNVVDEFALKVTDVKDSYRVHKDKPGLTKEAAIMAQLNDFGCPSILRLRQFQEHSYEWFCRYYFEYADLGNLNELRTRYMAWRMRFPEPFLWHVFLHLAKACQKFEASEFRSLKQDTFGKKLETAYLLHNDIKLDNIFLCTAPDDGNIANMYPIPKVADFGLATIIESARAESARVCNKKLRIGVKHWEPPEFRFEQNQKHPDRYFFNQDTGQVDDSYGDDPRNQHRISSQANIWAIGMVMWLLVSHSDPRVLSDKVDDILTGRRKLNHYWETEALILDEEDFGLDDEDEDDNEDKVKYSARLLYRIQQCTSLKPHFRPSAGRLVEQIEERLIHWERKVSAARARGGADNTKVYFKMHEFKGLSLGDVNMYRLGNSFWSHFTQALIWEPPEVEFVVPPEAPAEAILHEDLGAPEPIVRDIRRRWRAAVRRRDNPRGALPRPPPPPPPPEGGQGPEDEVERPENPAGVVNLQPPPPAEPPELFYTAQEPPEGRRGRKRRATEMEQDVQEEDDEESNYSETNTETRDEDIDDSQRWWRRWRWWNEQPDVHG</sequence>
<keyword evidence="4" id="KW-0808">Transferase</keyword>
<feature type="domain" description="Protein kinase" evidence="12">
    <location>
        <begin position="72"/>
        <end position="427"/>
    </location>
</feature>
<name>A0AAV9NGI6_9EURO</name>
<feature type="compositionally biased region" description="Pro residues" evidence="11">
    <location>
        <begin position="534"/>
        <end position="544"/>
    </location>
</feature>
<dbReference type="InterPro" id="IPR011009">
    <property type="entry name" value="Kinase-like_dom_sf"/>
</dbReference>
<dbReference type="RefSeq" id="XP_064708743.1">
    <property type="nucleotide sequence ID" value="XM_064855154.1"/>
</dbReference>
<dbReference type="PROSITE" id="PS50011">
    <property type="entry name" value="PROTEIN_KINASE_DOM"/>
    <property type="match status" value="1"/>
</dbReference>
<evidence type="ECO:0000256" key="4">
    <source>
        <dbReference type="ARBA" id="ARBA00022679"/>
    </source>
</evidence>
<dbReference type="PROSITE" id="PS00107">
    <property type="entry name" value="PROTEIN_KINASE_ATP"/>
    <property type="match status" value="1"/>
</dbReference>
<evidence type="ECO:0000256" key="5">
    <source>
        <dbReference type="ARBA" id="ARBA00022741"/>
    </source>
</evidence>
<dbReference type="EMBL" id="JAVRRD010000006">
    <property type="protein sequence ID" value="KAK5057625.1"/>
    <property type="molecule type" value="Genomic_DNA"/>
</dbReference>
<comment type="catalytic activity">
    <reaction evidence="8">
        <text>L-threonyl-[protein] + ATP = O-phospho-L-threonyl-[protein] + ADP + H(+)</text>
        <dbReference type="Rhea" id="RHEA:46608"/>
        <dbReference type="Rhea" id="RHEA-COMP:11060"/>
        <dbReference type="Rhea" id="RHEA-COMP:11605"/>
        <dbReference type="ChEBI" id="CHEBI:15378"/>
        <dbReference type="ChEBI" id="CHEBI:30013"/>
        <dbReference type="ChEBI" id="CHEBI:30616"/>
        <dbReference type="ChEBI" id="CHEBI:61977"/>
        <dbReference type="ChEBI" id="CHEBI:456216"/>
        <dbReference type="EC" id="2.7.11.1"/>
    </reaction>
</comment>
<evidence type="ECO:0000256" key="3">
    <source>
        <dbReference type="ARBA" id="ARBA00022527"/>
    </source>
</evidence>
<dbReference type="InterPro" id="IPR000719">
    <property type="entry name" value="Prot_kinase_dom"/>
</dbReference>
<dbReference type="Gene3D" id="1.10.510.10">
    <property type="entry name" value="Transferase(Phosphotransferase) domain 1"/>
    <property type="match status" value="1"/>
</dbReference>
<dbReference type="PANTHER" id="PTHR43671">
    <property type="entry name" value="SERINE/THREONINE-PROTEIN KINASE NEK"/>
    <property type="match status" value="1"/>
</dbReference>
<dbReference type="InterPro" id="IPR017441">
    <property type="entry name" value="Protein_kinase_ATP_BS"/>
</dbReference>
<dbReference type="GeneID" id="89979775"/>
<dbReference type="PROSITE" id="PS00108">
    <property type="entry name" value="PROTEIN_KINASE_ST"/>
    <property type="match status" value="1"/>
</dbReference>
<dbReference type="InterPro" id="IPR050660">
    <property type="entry name" value="NEK_Ser/Thr_kinase"/>
</dbReference>
<evidence type="ECO:0000256" key="9">
    <source>
        <dbReference type="ARBA" id="ARBA00048679"/>
    </source>
</evidence>
<accession>A0AAV9NGI6</accession>
<organism evidence="13 14">
    <name type="scientific">Exophiala bonariae</name>
    <dbReference type="NCBI Taxonomy" id="1690606"/>
    <lineage>
        <taxon>Eukaryota</taxon>
        <taxon>Fungi</taxon>
        <taxon>Dikarya</taxon>
        <taxon>Ascomycota</taxon>
        <taxon>Pezizomycotina</taxon>
        <taxon>Eurotiomycetes</taxon>
        <taxon>Chaetothyriomycetidae</taxon>
        <taxon>Chaetothyriales</taxon>
        <taxon>Herpotrichiellaceae</taxon>
        <taxon>Exophiala</taxon>
    </lineage>
</organism>
<feature type="compositionally biased region" description="Acidic residues" evidence="11">
    <location>
        <begin position="597"/>
        <end position="610"/>
    </location>
</feature>
<dbReference type="Proteomes" id="UP001358417">
    <property type="component" value="Unassembled WGS sequence"/>
</dbReference>
<dbReference type="PANTHER" id="PTHR43671:SF98">
    <property type="entry name" value="SERINE_THREONINE-PROTEIN KINASE NEK11"/>
    <property type="match status" value="1"/>
</dbReference>
<evidence type="ECO:0000256" key="10">
    <source>
        <dbReference type="PROSITE-ProRule" id="PRU10141"/>
    </source>
</evidence>
<keyword evidence="5 10" id="KW-0547">Nucleotide-binding</keyword>
<dbReference type="Pfam" id="PF00069">
    <property type="entry name" value="Pkinase"/>
    <property type="match status" value="1"/>
</dbReference>
<gene>
    <name evidence="13" type="ORF">LTR84_011625</name>
</gene>
<comment type="caution">
    <text evidence="13">The sequence shown here is derived from an EMBL/GenBank/DDBJ whole genome shotgun (WGS) entry which is preliminary data.</text>
</comment>
<keyword evidence="14" id="KW-1185">Reference proteome</keyword>
<evidence type="ECO:0000256" key="8">
    <source>
        <dbReference type="ARBA" id="ARBA00047899"/>
    </source>
</evidence>
<evidence type="ECO:0000259" key="12">
    <source>
        <dbReference type="PROSITE" id="PS50011"/>
    </source>
</evidence>
<evidence type="ECO:0000256" key="11">
    <source>
        <dbReference type="SAM" id="MobiDB-lite"/>
    </source>
</evidence>
<keyword evidence="3" id="KW-0723">Serine/threonine-protein kinase</keyword>
<dbReference type="Gene3D" id="3.30.200.20">
    <property type="entry name" value="Phosphorylase Kinase, domain 1"/>
    <property type="match status" value="1"/>
</dbReference>
<keyword evidence="6" id="KW-0418">Kinase</keyword>
<feature type="binding site" evidence="10">
    <location>
        <position position="105"/>
    </location>
    <ligand>
        <name>ATP</name>
        <dbReference type="ChEBI" id="CHEBI:30616"/>
    </ligand>
</feature>
<evidence type="ECO:0000256" key="2">
    <source>
        <dbReference type="ARBA" id="ARBA00012513"/>
    </source>
</evidence>
<dbReference type="EC" id="2.7.11.1" evidence="2"/>
<comment type="catalytic activity">
    <reaction evidence="9">
        <text>L-seryl-[protein] + ATP = O-phospho-L-seryl-[protein] + ADP + H(+)</text>
        <dbReference type="Rhea" id="RHEA:17989"/>
        <dbReference type="Rhea" id="RHEA-COMP:9863"/>
        <dbReference type="Rhea" id="RHEA-COMP:11604"/>
        <dbReference type="ChEBI" id="CHEBI:15378"/>
        <dbReference type="ChEBI" id="CHEBI:29999"/>
        <dbReference type="ChEBI" id="CHEBI:30616"/>
        <dbReference type="ChEBI" id="CHEBI:83421"/>
        <dbReference type="ChEBI" id="CHEBI:456216"/>
        <dbReference type="EC" id="2.7.11.1"/>
    </reaction>
</comment>
<dbReference type="GO" id="GO:0005634">
    <property type="term" value="C:nucleus"/>
    <property type="evidence" value="ECO:0007669"/>
    <property type="project" value="TreeGrafter"/>
</dbReference>
<dbReference type="SUPFAM" id="SSF56112">
    <property type="entry name" value="Protein kinase-like (PK-like)"/>
    <property type="match status" value="1"/>
</dbReference>
<dbReference type="InterPro" id="IPR008271">
    <property type="entry name" value="Ser/Thr_kinase_AS"/>
</dbReference>
<dbReference type="GO" id="GO:0004674">
    <property type="term" value="F:protein serine/threonine kinase activity"/>
    <property type="evidence" value="ECO:0007669"/>
    <property type="project" value="UniProtKB-KW"/>
</dbReference>
<dbReference type="GO" id="GO:0005524">
    <property type="term" value="F:ATP binding"/>
    <property type="evidence" value="ECO:0007669"/>
    <property type="project" value="UniProtKB-UniRule"/>
</dbReference>
<evidence type="ECO:0000313" key="13">
    <source>
        <dbReference type="EMBL" id="KAK5057625.1"/>
    </source>
</evidence>
<proteinExistence type="inferred from homology"/>
<evidence type="ECO:0000256" key="7">
    <source>
        <dbReference type="ARBA" id="ARBA00022840"/>
    </source>
</evidence>
<evidence type="ECO:0000256" key="6">
    <source>
        <dbReference type="ARBA" id="ARBA00022777"/>
    </source>
</evidence>
<dbReference type="AlphaFoldDB" id="A0AAV9NGI6"/>
<reference evidence="13 14" key="1">
    <citation type="submission" date="2023-08" db="EMBL/GenBank/DDBJ databases">
        <title>Black Yeasts Isolated from many extreme environments.</title>
        <authorList>
            <person name="Coleine C."/>
            <person name="Stajich J.E."/>
            <person name="Selbmann L."/>
        </authorList>
    </citation>
    <scope>NUCLEOTIDE SEQUENCE [LARGE SCALE GENOMIC DNA]</scope>
    <source>
        <strain evidence="13 14">CCFEE 5792</strain>
    </source>
</reference>
<keyword evidence="7 10" id="KW-0067">ATP-binding</keyword>
<feature type="region of interest" description="Disordered" evidence="11">
    <location>
        <begin position="523"/>
        <end position="625"/>
    </location>
</feature>
<dbReference type="SMART" id="SM00220">
    <property type="entry name" value="S_TKc"/>
    <property type="match status" value="1"/>
</dbReference>
<evidence type="ECO:0000313" key="14">
    <source>
        <dbReference type="Proteomes" id="UP001358417"/>
    </source>
</evidence>